<feature type="compositionally biased region" description="Basic and acidic residues" evidence="1">
    <location>
        <begin position="309"/>
        <end position="350"/>
    </location>
</feature>
<feature type="domain" description="DUF6818" evidence="2">
    <location>
        <begin position="24"/>
        <end position="97"/>
    </location>
</feature>
<evidence type="ECO:0000256" key="1">
    <source>
        <dbReference type="SAM" id="MobiDB-lite"/>
    </source>
</evidence>
<gene>
    <name evidence="3" type="ORF">EPUL_001473</name>
</gene>
<dbReference type="EMBL" id="PEDP01000297">
    <property type="protein sequence ID" value="POS86575.1"/>
    <property type="molecule type" value="Genomic_DNA"/>
</dbReference>
<dbReference type="STRING" id="225359.A0A2S4PX26"/>
<keyword evidence="4" id="KW-1185">Reference proteome</keyword>
<dbReference type="Pfam" id="PF20681">
    <property type="entry name" value="DUF6818"/>
    <property type="match status" value="1"/>
</dbReference>
<feature type="region of interest" description="Disordered" evidence="1">
    <location>
        <begin position="309"/>
        <end position="358"/>
    </location>
</feature>
<proteinExistence type="predicted"/>
<dbReference type="Proteomes" id="UP000237438">
    <property type="component" value="Unassembled WGS sequence"/>
</dbReference>
<feature type="compositionally biased region" description="Polar residues" evidence="1">
    <location>
        <begin position="108"/>
        <end position="129"/>
    </location>
</feature>
<evidence type="ECO:0000259" key="2">
    <source>
        <dbReference type="Pfam" id="PF20681"/>
    </source>
</evidence>
<name>A0A2S4PX26_9PEZI</name>
<dbReference type="AlphaFoldDB" id="A0A2S4PX26"/>
<feature type="compositionally biased region" description="Polar residues" evidence="1">
    <location>
        <begin position="196"/>
        <end position="211"/>
    </location>
</feature>
<dbReference type="OrthoDB" id="99432at2759"/>
<feature type="region of interest" description="Disordered" evidence="1">
    <location>
        <begin position="89"/>
        <end position="211"/>
    </location>
</feature>
<reference evidence="3 4" key="1">
    <citation type="submission" date="2017-10" db="EMBL/GenBank/DDBJ databases">
        <title>Development of genomic resources for the powdery mildew, Erysiphe pulchra.</title>
        <authorList>
            <person name="Wadl P.A."/>
            <person name="Mack B.M."/>
            <person name="Moore G."/>
            <person name="Beltz S.B."/>
        </authorList>
    </citation>
    <scope>NUCLEOTIDE SEQUENCE [LARGE SCALE GENOMIC DNA]</scope>
    <source>
        <strain evidence="3">Cflorida</strain>
    </source>
</reference>
<feature type="compositionally biased region" description="Polar residues" evidence="1">
    <location>
        <begin position="89"/>
        <end position="100"/>
    </location>
</feature>
<comment type="caution">
    <text evidence="3">The sequence shown here is derived from an EMBL/GenBank/DDBJ whole genome shotgun (WGS) entry which is preliminary data.</text>
</comment>
<evidence type="ECO:0000313" key="3">
    <source>
        <dbReference type="EMBL" id="POS86575.1"/>
    </source>
</evidence>
<feature type="compositionally biased region" description="Polar residues" evidence="1">
    <location>
        <begin position="173"/>
        <end position="189"/>
    </location>
</feature>
<dbReference type="InterPro" id="IPR049203">
    <property type="entry name" value="DUF6818"/>
</dbReference>
<feature type="compositionally biased region" description="Low complexity" evidence="1">
    <location>
        <begin position="130"/>
        <end position="149"/>
    </location>
</feature>
<accession>A0A2S4PX26</accession>
<dbReference type="PANTHER" id="PTHR34409">
    <property type="entry name" value="SET DOMAIN-CONTAINING PROTEIN"/>
    <property type="match status" value="1"/>
</dbReference>
<evidence type="ECO:0000313" key="4">
    <source>
        <dbReference type="Proteomes" id="UP000237438"/>
    </source>
</evidence>
<dbReference type="PANTHER" id="PTHR34409:SF1">
    <property type="entry name" value="MYB-LIKE DOMAIN-CONTAINING PROTEIN"/>
    <property type="match status" value="1"/>
</dbReference>
<organism evidence="3 4">
    <name type="scientific">Erysiphe pulchra</name>
    <dbReference type="NCBI Taxonomy" id="225359"/>
    <lineage>
        <taxon>Eukaryota</taxon>
        <taxon>Fungi</taxon>
        <taxon>Dikarya</taxon>
        <taxon>Ascomycota</taxon>
        <taxon>Pezizomycotina</taxon>
        <taxon>Leotiomycetes</taxon>
        <taxon>Erysiphales</taxon>
        <taxon>Erysiphaceae</taxon>
        <taxon>Erysiphe</taxon>
    </lineage>
</organism>
<sequence length="358" mass="41882">MAKGALWREIEIDALLDIVAKYLPLEQEDWIQCEYAYNQEKEAARKRSAESMKRKFSAFKNTEKLAGTTTMSPRVQRAREIQRELEIKSNTISAYDNRSSSPEEVKSQQKQLATQQADESNTLQEASNDPTVTTTSLSPSASASVSISTEFGIEVTRESVTTEENDPVRIPTPLSNKFTPTPTVWATSAQRKRAENQSLVPTNGSSVSKDSLRSTAQMSLENMTLTHSARKRKRDNDKVFEAIESINSQLLEFQNNIFRFFQETAQSRLDMKEKELQMEAEYRRQSLDLQRQTLEVARLDLEERRLDREEKRRLKDRSQQEKSEERRERTRERERERDRERDERRQERRRTFNAVWTK</sequence>
<protein>
    <recommendedName>
        <fullName evidence="2">DUF6818 domain-containing protein</fullName>
    </recommendedName>
</protein>